<dbReference type="EMBL" id="BAAAFO010000003">
    <property type="protein sequence ID" value="GAA0255242.1"/>
    <property type="molecule type" value="Genomic_DNA"/>
</dbReference>
<dbReference type="NCBIfam" id="TIGR00097">
    <property type="entry name" value="HMP-P_kinase"/>
    <property type="match status" value="1"/>
</dbReference>
<protein>
    <recommendedName>
        <fullName evidence="2">hydroxymethylpyrimidine kinase</fullName>
        <ecNumber evidence="2">2.7.1.49</ecNumber>
    </recommendedName>
</protein>
<dbReference type="RefSeq" id="WP_343882687.1">
    <property type="nucleotide sequence ID" value="NZ_BAAAFO010000003.1"/>
</dbReference>
<evidence type="ECO:0000313" key="5">
    <source>
        <dbReference type="Proteomes" id="UP001500657"/>
    </source>
</evidence>
<feature type="domain" description="Pyridoxamine kinase/Phosphomethylpyrimidine kinase" evidence="3">
    <location>
        <begin position="11"/>
        <end position="243"/>
    </location>
</feature>
<reference evidence="4 5" key="1">
    <citation type="journal article" date="2019" name="Int. J. Syst. Evol. Microbiol.">
        <title>The Global Catalogue of Microorganisms (GCM) 10K type strain sequencing project: providing services to taxonomists for standard genome sequencing and annotation.</title>
        <authorList>
            <consortium name="The Broad Institute Genomics Platform"/>
            <consortium name="The Broad Institute Genome Sequencing Center for Infectious Disease"/>
            <person name="Wu L."/>
            <person name="Ma J."/>
        </authorList>
    </citation>
    <scope>NUCLEOTIDE SEQUENCE [LARGE SCALE GENOMIC DNA]</scope>
    <source>
        <strain evidence="4 5">JCM 16242</strain>
    </source>
</reference>
<dbReference type="PANTHER" id="PTHR20858">
    <property type="entry name" value="PHOSPHOMETHYLPYRIMIDINE KINASE"/>
    <property type="match status" value="1"/>
</dbReference>
<accession>A0ABN0UM62</accession>
<evidence type="ECO:0000256" key="1">
    <source>
        <dbReference type="ARBA" id="ARBA00004948"/>
    </source>
</evidence>
<proteinExistence type="predicted"/>
<dbReference type="InterPro" id="IPR004399">
    <property type="entry name" value="HMP/HMP-P_kinase_dom"/>
</dbReference>
<keyword evidence="4" id="KW-0418">Kinase</keyword>
<gene>
    <name evidence="4" type="primary">thiD</name>
    <name evidence="4" type="ORF">GCM10009126_20510</name>
</gene>
<evidence type="ECO:0000259" key="3">
    <source>
        <dbReference type="Pfam" id="PF08543"/>
    </source>
</evidence>
<dbReference type="Gene3D" id="3.40.1190.20">
    <property type="match status" value="1"/>
</dbReference>
<dbReference type="Pfam" id="PF08543">
    <property type="entry name" value="Phos_pyr_kin"/>
    <property type="match status" value="1"/>
</dbReference>
<sequence length="248" mass="25719">MRQVLSIAGSDSCGGAGLQADLKTFAAFGVDGATVVTAVTAQNTAGVRAIAPMSTAMVRAQLDAVFEEMAIAAVKLGMLASADIVVTVAQQLEWRRPPVVVLDPVLLATSGAPLLEADAVDVLRTRLLPLADCLTPNLAEAAALLDAPQATDEPGMARQGRALLALGPRAVLMKGGHTALPEAVDLLVTAQGTQRFAAPWVATTRLHGTGCMLAAGIAAGLAKACSLHEAVDRSRRHLRRVLMDRARH</sequence>
<dbReference type="EC" id="2.7.1.49" evidence="2"/>
<dbReference type="InterPro" id="IPR013749">
    <property type="entry name" value="PM/HMP-P_kinase-1"/>
</dbReference>
<organism evidence="4 5">
    <name type="scientific">Rhodanobacter caeni</name>
    <dbReference type="NCBI Taxonomy" id="657654"/>
    <lineage>
        <taxon>Bacteria</taxon>
        <taxon>Pseudomonadati</taxon>
        <taxon>Pseudomonadota</taxon>
        <taxon>Gammaproteobacteria</taxon>
        <taxon>Lysobacterales</taxon>
        <taxon>Rhodanobacteraceae</taxon>
        <taxon>Rhodanobacter</taxon>
    </lineage>
</organism>
<dbReference type="Proteomes" id="UP001500657">
    <property type="component" value="Unassembled WGS sequence"/>
</dbReference>
<comment type="caution">
    <text evidence="4">The sequence shown here is derived from an EMBL/GenBank/DDBJ whole genome shotgun (WGS) entry which is preliminary data.</text>
</comment>
<dbReference type="PANTHER" id="PTHR20858:SF17">
    <property type="entry name" value="HYDROXYMETHYLPYRIMIDINE_PHOSPHOMETHYLPYRIMIDINE KINASE THI20-RELATED"/>
    <property type="match status" value="1"/>
</dbReference>
<keyword evidence="5" id="KW-1185">Reference proteome</keyword>
<evidence type="ECO:0000256" key="2">
    <source>
        <dbReference type="ARBA" id="ARBA00012135"/>
    </source>
</evidence>
<keyword evidence="4" id="KW-0808">Transferase</keyword>
<evidence type="ECO:0000313" key="4">
    <source>
        <dbReference type="EMBL" id="GAA0255242.1"/>
    </source>
</evidence>
<dbReference type="SUPFAM" id="SSF53613">
    <property type="entry name" value="Ribokinase-like"/>
    <property type="match status" value="1"/>
</dbReference>
<dbReference type="CDD" id="cd01169">
    <property type="entry name" value="HMPP_kinase"/>
    <property type="match status" value="1"/>
</dbReference>
<comment type="pathway">
    <text evidence="1">Cofactor biosynthesis; thiamine diphosphate biosynthesis.</text>
</comment>
<name>A0ABN0UM62_9GAMM</name>
<dbReference type="GO" id="GO:0016301">
    <property type="term" value="F:kinase activity"/>
    <property type="evidence" value="ECO:0007669"/>
    <property type="project" value="UniProtKB-KW"/>
</dbReference>
<dbReference type="InterPro" id="IPR029056">
    <property type="entry name" value="Ribokinase-like"/>
</dbReference>